<dbReference type="PROSITE" id="PS50112">
    <property type="entry name" value="PAS"/>
    <property type="match status" value="1"/>
</dbReference>
<dbReference type="AlphaFoldDB" id="A0A8A4ZBL0"/>
<keyword evidence="1" id="KW-0812">Transmembrane</keyword>
<dbReference type="CDD" id="cd01948">
    <property type="entry name" value="EAL"/>
    <property type="match status" value="1"/>
</dbReference>
<dbReference type="PROSITE" id="PS50887">
    <property type="entry name" value="GGDEF"/>
    <property type="match status" value="1"/>
</dbReference>
<keyword evidence="6" id="KW-1185">Reference proteome</keyword>
<dbReference type="NCBIfam" id="TIGR00254">
    <property type="entry name" value="GGDEF"/>
    <property type="match status" value="1"/>
</dbReference>
<feature type="domain" description="GGDEF" evidence="4">
    <location>
        <begin position="627"/>
        <end position="762"/>
    </location>
</feature>
<feature type="domain" description="EAL" evidence="3">
    <location>
        <begin position="771"/>
        <end position="1026"/>
    </location>
</feature>
<dbReference type="SMART" id="SM00052">
    <property type="entry name" value="EAL"/>
    <property type="match status" value="1"/>
</dbReference>
<dbReference type="Pfam" id="PF00989">
    <property type="entry name" value="PAS"/>
    <property type="match status" value="1"/>
</dbReference>
<evidence type="ECO:0000259" key="4">
    <source>
        <dbReference type="PROSITE" id="PS50887"/>
    </source>
</evidence>
<accession>A0A8A4ZBL0</accession>
<feature type="domain" description="PAS" evidence="2">
    <location>
        <begin position="469"/>
        <end position="524"/>
    </location>
</feature>
<dbReference type="SMART" id="SM00091">
    <property type="entry name" value="PAS"/>
    <property type="match status" value="1"/>
</dbReference>
<dbReference type="Pfam" id="PF00990">
    <property type="entry name" value="GGDEF"/>
    <property type="match status" value="1"/>
</dbReference>
<gene>
    <name evidence="5" type="ORF">J4E96_12815</name>
</gene>
<dbReference type="PROSITE" id="PS50883">
    <property type="entry name" value="EAL"/>
    <property type="match status" value="1"/>
</dbReference>
<evidence type="ECO:0000313" key="5">
    <source>
        <dbReference type="EMBL" id="QTE28263.1"/>
    </source>
</evidence>
<dbReference type="FunFam" id="3.20.20.450:FF:000001">
    <property type="entry name" value="Cyclic di-GMP phosphodiesterase yahA"/>
    <property type="match status" value="1"/>
</dbReference>
<feature type="transmembrane region" description="Helical" evidence="1">
    <location>
        <begin position="299"/>
        <end position="319"/>
    </location>
</feature>
<proteinExistence type="predicted"/>
<feature type="transmembrane region" description="Helical" evidence="1">
    <location>
        <begin position="167"/>
        <end position="190"/>
    </location>
</feature>
<dbReference type="PANTHER" id="PTHR44757">
    <property type="entry name" value="DIGUANYLATE CYCLASE DGCP"/>
    <property type="match status" value="1"/>
</dbReference>
<evidence type="ECO:0000256" key="1">
    <source>
        <dbReference type="SAM" id="Phobius"/>
    </source>
</evidence>
<feature type="transmembrane region" description="Helical" evidence="1">
    <location>
        <begin position="137"/>
        <end position="155"/>
    </location>
</feature>
<keyword evidence="1" id="KW-1133">Transmembrane helix</keyword>
<dbReference type="InterPro" id="IPR013767">
    <property type="entry name" value="PAS_fold"/>
</dbReference>
<dbReference type="CDD" id="cd00130">
    <property type="entry name" value="PAS"/>
    <property type="match status" value="1"/>
</dbReference>
<organism evidence="5 6">
    <name type="scientific">Pengzhenrongella sicca</name>
    <dbReference type="NCBI Taxonomy" id="2819238"/>
    <lineage>
        <taxon>Bacteria</taxon>
        <taxon>Bacillati</taxon>
        <taxon>Actinomycetota</taxon>
        <taxon>Actinomycetes</taxon>
        <taxon>Micrococcales</taxon>
        <taxon>Pengzhenrongella</taxon>
    </lineage>
</organism>
<dbReference type="SUPFAM" id="SSF141868">
    <property type="entry name" value="EAL domain-like"/>
    <property type="match status" value="1"/>
</dbReference>
<dbReference type="InterPro" id="IPR029787">
    <property type="entry name" value="Nucleotide_cyclase"/>
</dbReference>
<dbReference type="Gene3D" id="3.20.20.450">
    <property type="entry name" value="EAL domain"/>
    <property type="match status" value="1"/>
</dbReference>
<feature type="transmembrane region" description="Helical" evidence="1">
    <location>
        <begin position="20"/>
        <end position="38"/>
    </location>
</feature>
<dbReference type="SMART" id="SM00267">
    <property type="entry name" value="GGDEF"/>
    <property type="match status" value="1"/>
</dbReference>
<dbReference type="InterPro" id="IPR000014">
    <property type="entry name" value="PAS"/>
</dbReference>
<dbReference type="GO" id="GO:0006355">
    <property type="term" value="P:regulation of DNA-templated transcription"/>
    <property type="evidence" value="ECO:0007669"/>
    <property type="project" value="InterPro"/>
</dbReference>
<evidence type="ECO:0000259" key="2">
    <source>
        <dbReference type="PROSITE" id="PS50112"/>
    </source>
</evidence>
<dbReference type="SUPFAM" id="SSF55073">
    <property type="entry name" value="Nucleotide cyclase"/>
    <property type="match status" value="1"/>
</dbReference>
<dbReference type="EMBL" id="CP071868">
    <property type="protein sequence ID" value="QTE28263.1"/>
    <property type="molecule type" value="Genomic_DNA"/>
</dbReference>
<dbReference type="CDD" id="cd01949">
    <property type="entry name" value="GGDEF"/>
    <property type="match status" value="1"/>
</dbReference>
<name>A0A8A4ZBL0_9MICO</name>
<protein>
    <submittedName>
        <fullName evidence="5">EAL domain-containing protein</fullName>
    </submittedName>
</protein>
<evidence type="ECO:0000259" key="3">
    <source>
        <dbReference type="PROSITE" id="PS50883"/>
    </source>
</evidence>
<feature type="transmembrane region" description="Helical" evidence="1">
    <location>
        <begin position="70"/>
        <end position="88"/>
    </location>
</feature>
<dbReference type="Gene3D" id="3.30.70.270">
    <property type="match status" value="1"/>
</dbReference>
<dbReference type="SUPFAM" id="SSF55785">
    <property type="entry name" value="PYP-like sensor domain (PAS domain)"/>
    <property type="match status" value="1"/>
</dbReference>
<dbReference type="PANTHER" id="PTHR44757:SF2">
    <property type="entry name" value="BIOFILM ARCHITECTURE MAINTENANCE PROTEIN MBAA"/>
    <property type="match status" value="1"/>
</dbReference>
<reference evidence="5" key="1">
    <citation type="submission" date="2021-03" db="EMBL/GenBank/DDBJ databases">
        <title>Pengzhenrongella sicca gen. nov., sp. nov., a new member of suborder Micrococcineae isolated from High-Arctic tundra soil.</title>
        <authorList>
            <person name="Peng F."/>
        </authorList>
    </citation>
    <scope>NUCLEOTIDE SEQUENCE</scope>
    <source>
        <strain evidence="5">LRZ-2</strain>
    </source>
</reference>
<dbReference type="Gene3D" id="3.30.450.20">
    <property type="entry name" value="PAS domain"/>
    <property type="match status" value="1"/>
</dbReference>
<evidence type="ECO:0000313" key="6">
    <source>
        <dbReference type="Proteomes" id="UP000663937"/>
    </source>
</evidence>
<dbReference type="InterPro" id="IPR000160">
    <property type="entry name" value="GGDEF_dom"/>
</dbReference>
<feature type="transmembrane region" description="Helical" evidence="1">
    <location>
        <begin position="108"/>
        <end position="125"/>
    </location>
</feature>
<dbReference type="InterPro" id="IPR001633">
    <property type="entry name" value="EAL_dom"/>
</dbReference>
<dbReference type="RefSeq" id="WP_227422495.1">
    <property type="nucleotide sequence ID" value="NZ_CP071868.1"/>
</dbReference>
<dbReference type="InterPro" id="IPR043128">
    <property type="entry name" value="Rev_trsase/Diguanyl_cyclase"/>
</dbReference>
<feature type="transmembrane region" description="Helical" evidence="1">
    <location>
        <begin position="202"/>
        <end position="222"/>
    </location>
</feature>
<dbReference type="Pfam" id="PF00563">
    <property type="entry name" value="EAL"/>
    <property type="match status" value="1"/>
</dbReference>
<feature type="transmembrane region" description="Helical" evidence="1">
    <location>
        <begin position="265"/>
        <end position="287"/>
    </location>
</feature>
<dbReference type="InterPro" id="IPR035965">
    <property type="entry name" value="PAS-like_dom_sf"/>
</dbReference>
<dbReference type="InterPro" id="IPR052155">
    <property type="entry name" value="Biofilm_reg_signaling"/>
</dbReference>
<sequence length="1038" mass="109959">MPGPSVRAAERASPAAPPWLWLAFLAVAGVLAVAFFALPALGPLLWAPLGLLSVAATVAGVRLNRPRQAAGWYLLAGAQFTLFAGDTAYSVLTGPLGQLNPYPSVADLFYLLTYPLAAAGIYLFIRGRSATHDRASLIDAVIITTGIGLLVWVYLVLPNYEAPGSGIGRVVSVAYPLGDVLVIAMLARLVTAGGLRFRAMQLLIVGAGGLLVADILYGLGQLAGAWQTGGPIDAGWILFYVGWGAAALHPSMIKLAELAPRPSTYIGPARVSVLAGVTLISPTVLLAEATRGGVVHASTVALFSTALFLLVIARLWGLLEVHQQSVQRERILRTSGEALVSAHGLEAIYQVALDGVAALTGTGGSLAGAAIFVASPTGVQCVAASGVPLDDGAVDRFWLTAAAGGCLDPAGTVSVTSFRSDRADRGMLVVESTSAMTSDTHGAFATLAAQVALAVESAKLAEDLRRRRSDKRYRGILQAASDIIVVVTAEGEITYGTPSLGRNLGHDAGDVVGRDIVEFLHPSDAGEARAIFAAFGAGTSHAQAIADWHLRRHDGSFVAFEVLSDNLLRDPSVGGILLTMRDVSERRALEVELKHQAFHDALTGLPNRALFHDRAEHALARTSRQGSVLAVLMIDLDDFKEVNDTRGHASGDDLLIQIAARLAATCRSGSTVSRFGGDEFAVLVEDLADVGEAEIFADRVLATFATPFVLDGEATRIGASVGVVVTGGPHEKLAMTELMRCADLALYAAKDLGKGQARLYHRDLSTKMLDRLAQRSDLERGLAADEFLVHYQPIVSIETGRIAGCEALVRWEHPERGLVSPYEFIPLAEETGLIVALGRLVFDKACAQMHAWLEAGYCGLRLSVNVSARELHEKHYLEDVRTALRKHSIPPTILVLELTESIFALNDPTISSQLSALREAGIKIAMDDFGTGYSSLSYLQKFQLDVLKVDKSFVDGLGVDDLDAGALVSAIITLGHSLRLEVVAEGIERVDQRDELAAMGCGLGQGYLYSRPVTADRMSDLLAAGLSLDPIEAGRGVG</sequence>
<dbReference type="Proteomes" id="UP000663937">
    <property type="component" value="Chromosome"/>
</dbReference>
<keyword evidence="1" id="KW-0472">Membrane</keyword>
<dbReference type="NCBIfam" id="TIGR00229">
    <property type="entry name" value="sensory_box"/>
    <property type="match status" value="1"/>
</dbReference>
<feature type="transmembrane region" description="Helical" evidence="1">
    <location>
        <begin position="44"/>
        <end position="63"/>
    </location>
</feature>
<dbReference type="InterPro" id="IPR035919">
    <property type="entry name" value="EAL_sf"/>
</dbReference>
<dbReference type="KEGG" id="psic:J4E96_12815"/>